<comment type="subcellular location">
    <subcellularLocation>
        <location evidence="1">Nucleus</location>
    </subcellularLocation>
</comment>
<feature type="domain" description="RRM" evidence="11">
    <location>
        <begin position="731"/>
        <end position="808"/>
    </location>
</feature>
<comment type="function">
    <text evidence="7">Functions as a recycling factor of the spliceosome, a machinery that forms on each precursor-messenger RNA (pre-mRNA) and catalyzes the removal of introns. Chaperones the re-annealing of U4 and U6 snRNAs (small nuclear RNAs) released from previous rounds of splicing, an initial step in reforming the U4/U6-U5 tri-snRNP (small nuclear ribonucleoprotein) that can reassemble into another spliceosome complex; this step involves binding U6 and facilitating the unwinding of the U6 internal stem loop, followed by base-pairing of U6 to U4.</text>
</comment>
<accession>K1VAZ8</accession>
<dbReference type="SUPFAM" id="SSF54928">
    <property type="entry name" value="RNA-binding domain, RBD"/>
    <property type="match status" value="3"/>
</dbReference>
<dbReference type="GO" id="GO:0005688">
    <property type="term" value="C:U6 snRNP"/>
    <property type="evidence" value="ECO:0007669"/>
    <property type="project" value="UniProtKB-ARBA"/>
</dbReference>
<comment type="caution">
    <text evidence="12">The sequence shown here is derived from an EMBL/GenBank/DDBJ whole genome shotgun (WGS) entry which is preliminary data.</text>
</comment>
<dbReference type="CDD" id="cd00590">
    <property type="entry name" value="RRM_SF"/>
    <property type="match status" value="1"/>
</dbReference>
<name>K1VAZ8_TRIAC</name>
<dbReference type="SMART" id="SM00360">
    <property type="entry name" value="RRM"/>
    <property type="match status" value="4"/>
</dbReference>
<keyword evidence="2" id="KW-0507">mRNA processing</keyword>
<evidence type="ECO:0000256" key="10">
    <source>
        <dbReference type="SAM" id="MobiDB-lite"/>
    </source>
</evidence>
<feature type="compositionally biased region" description="Basic and acidic residues" evidence="10">
    <location>
        <begin position="640"/>
        <end position="657"/>
    </location>
</feature>
<feature type="region of interest" description="Disordered" evidence="10">
    <location>
        <begin position="629"/>
        <end position="657"/>
    </location>
</feature>
<dbReference type="InterPro" id="IPR000504">
    <property type="entry name" value="RRM_dom"/>
</dbReference>
<dbReference type="PANTHER" id="PTHR15241">
    <property type="entry name" value="TRANSFORMER-2-RELATED"/>
    <property type="match status" value="1"/>
</dbReference>
<dbReference type="GO" id="GO:0003723">
    <property type="term" value="F:RNA binding"/>
    <property type="evidence" value="ECO:0007669"/>
    <property type="project" value="UniProtKB-UniRule"/>
</dbReference>
<keyword evidence="6" id="KW-0539">Nucleus</keyword>
<dbReference type="InterPro" id="IPR035979">
    <property type="entry name" value="RBD_domain_sf"/>
</dbReference>
<dbReference type="GO" id="GO:0006397">
    <property type="term" value="P:mRNA processing"/>
    <property type="evidence" value="ECO:0007669"/>
    <property type="project" value="UniProtKB-KW"/>
</dbReference>
<dbReference type="EMBL" id="AMBO01000399">
    <property type="protein sequence ID" value="EKC98010.1"/>
    <property type="molecule type" value="Genomic_DNA"/>
</dbReference>
<dbReference type="GO" id="GO:0008380">
    <property type="term" value="P:RNA splicing"/>
    <property type="evidence" value="ECO:0007669"/>
    <property type="project" value="UniProtKB-KW"/>
</dbReference>
<gene>
    <name evidence="12" type="ORF">A1Q2_07672</name>
</gene>
<feature type="compositionally biased region" description="Low complexity" evidence="10">
    <location>
        <begin position="1062"/>
        <end position="1081"/>
    </location>
</feature>
<protein>
    <recommendedName>
        <fullName evidence="8">U4/U6 snRNA-associated-splicing factor PRP24</fullName>
    </recommendedName>
</protein>
<dbReference type="PANTHER" id="PTHR15241:SF304">
    <property type="entry name" value="RRM DOMAIN-CONTAINING PROTEIN"/>
    <property type="match status" value="1"/>
</dbReference>
<dbReference type="InterPro" id="IPR012677">
    <property type="entry name" value="Nucleotide-bd_a/b_plait_sf"/>
</dbReference>
<evidence type="ECO:0000256" key="8">
    <source>
        <dbReference type="ARBA" id="ARBA00093627"/>
    </source>
</evidence>
<organism evidence="12 13">
    <name type="scientific">Trichosporon asahii var. asahii (strain CBS 8904)</name>
    <name type="common">Yeast</name>
    <dbReference type="NCBI Taxonomy" id="1220162"/>
    <lineage>
        <taxon>Eukaryota</taxon>
        <taxon>Fungi</taxon>
        <taxon>Dikarya</taxon>
        <taxon>Basidiomycota</taxon>
        <taxon>Agaricomycotina</taxon>
        <taxon>Tremellomycetes</taxon>
        <taxon>Trichosporonales</taxon>
        <taxon>Trichosporonaceae</taxon>
        <taxon>Trichosporon</taxon>
    </lineage>
</organism>
<dbReference type="PROSITE" id="PS50102">
    <property type="entry name" value="RRM"/>
    <property type="match status" value="3"/>
</dbReference>
<dbReference type="FunFam" id="3.30.70.330:FF:000365">
    <property type="entry name" value="U4/U6 snRNA-associated-splicing factor PRP24"/>
    <property type="match status" value="1"/>
</dbReference>
<evidence type="ECO:0000313" key="12">
    <source>
        <dbReference type="EMBL" id="EKC98010.1"/>
    </source>
</evidence>
<keyword evidence="4 9" id="KW-0694">RNA-binding</keyword>
<keyword evidence="13" id="KW-1185">Reference proteome</keyword>
<reference evidence="12 13" key="1">
    <citation type="journal article" date="2012" name="Eukaryot. Cell">
        <title>Genome sequence of the Trichosporon asahii environmental strain CBS 8904.</title>
        <authorList>
            <person name="Yang R.Y."/>
            <person name="Li H.T."/>
            <person name="Zhu H."/>
            <person name="Zhou G.P."/>
            <person name="Wang M."/>
            <person name="Wang L."/>
        </authorList>
    </citation>
    <scope>NUCLEOTIDE SEQUENCE [LARGE SCALE GENOMIC DNA]</scope>
    <source>
        <strain evidence="12 13">CBS 8904</strain>
    </source>
</reference>
<dbReference type="Gene3D" id="3.30.70.330">
    <property type="match status" value="3"/>
</dbReference>
<dbReference type="SUPFAM" id="SSF48452">
    <property type="entry name" value="TPR-like"/>
    <property type="match status" value="1"/>
</dbReference>
<evidence type="ECO:0000256" key="3">
    <source>
        <dbReference type="ARBA" id="ARBA00022737"/>
    </source>
</evidence>
<evidence type="ECO:0000256" key="6">
    <source>
        <dbReference type="ARBA" id="ARBA00023242"/>
    </source>
</evidence>
<evidence type="ECO:0000256" key="1">
    <source>
        <dbReference type="ARBA" id="ARBA00004123"/>
    </source>
</evidence>
<dbReference type="OrthoDB" id="360390at2759"/>
<evidence type="ECO:0000259" key="11">
    <source>
        <dbReference type="PROSITE" id="PS50102"/>
    </source>
</evidence>
<evidence type="ECO:0000256" key="5">
    <source>
        <dbReference type="ARBA" id="ARBA00023187"/>
    </source>
</evidence>
<keyword evidence="3" id="KW-0677">Repeat</keyword>
<feature type="region of interest" description="Disordered" evidence="10">
    <location>
        <begin position="561"/>
        <end position="580"/>
    </location>
</feature>
<evidence type="ECO:0000313" key="13">
    <source>
        <dbReference type="Proteomes" id="UP000006757"/>
    </source>
</evidence>
<feature type="region of interest" description="Disordered" evidence="10">
    <location>
        <begin position="974"/>
        <end position="1012"/>
    </location>
</feature>
<dbReference type="HOGENOM" id="CLU_003925_1_0_1"/>
<feature type="region of interest" description="Disordered" evidence="10">
    <location>
        <begin position="1060"/>
        <end position="1103"/>
    </location>
</feature>
<dbReference type="AlphaFoldDB" id="K1VAZ8"/>
<evidence type="ECO:0000256" key="4">
    <source>
        <dbReference type="ARBA" id="ARBA00022884"/>
    </source>
</evidence>
<proteinExistence type="predicted"/>
<sequence>MDVDKTTEALPANQDELVAELGELLEQVAEQSSNLRLLRRQVELMLQLDMVDEAVDAAEALHAKAFVGEASSPRPLTLDSFADIIDMFTKAETEYILQILERHVHFITALAGFPSGEDVNKDDELNEFLSPDTVRETLRGLTKRANGLLSDSQRVWQPWIDWELALLEQAPAADKWSVFTMCTSSVFAFRILVSCRSPAELTAAIDETSSAYSSFCTQHCPDEYEQRLTQVTSVSQPAKIKWSQERRHGKSRVDFEEELQAAILLSYIDWETDPLATRKPKGKKGPQQDHELTSAVFERTVLLYSNAANASEDASWAEDVAEQMKQAAEAYRSAEATVWARYVDWVAANPPADVDEDENEELVREVAGRSTRACPTDGGLWARYILNLEEAREITRIEQAVEKAQDLIIANSAPVSALVEVQYNHLAILHRRYRDLDVNLFAKTSEAIELMTTAYPSGDPSLKLEKFFVAWAEAIGAELLPGVMMVIEKPIHSRTSSYQYTIMCADAQARIGETDAARKLYTQAIGRKDLDWPEAVYDAFTLFENTHGSLETLREAKKAIGHEQQKLNRRRQKAAEAQAQVEQQYQQQAAAAAAAAESAAAPVAAPDGEPAAEGTADVTMAEVEAAPVTAPEASAAPAQEPKKDEEEPQLKRDREHTTVLVTGLRKGTEADRVTKFFANSGPVRECTMVPGEETDSALVEFQTADAVPDALDKDRKKLDASEIRVTMLWRSTLFVTNFSKDTDDKGIRKLFSQYGTILQTRWPSLKYASSRRFCYVTMDSPASAQSALVLDHFKPDDGYPMSVKISDPAARQKRSDEANTKLFVGGLNPKTKEGHVRELFNKYGQIRSVKLGWDREKRECRGFAFVEMAKEAALELNGTPYHGHGLKVELSDPHFASKKANARLLVLQGVPEGTQEALLQQELAKTLPVVRVELFARRHEAHVELETAKAAGEFVLQRKPVQFNGAELSVKTWDEAQAERPPPPAKNPETSRNPAVAGTAASAAPQSSLGFQPRIRKTAKALPKAYHVPKAVASVEAEKPRTNQGQADFRAFMNKTNEARKAAVAASANASAPSAAESSPSSRKKRESEPAEDEPSGKKPKTS</sequence>
<dbReference type="InParanoid" id="K1VAZ8"/>
<dbReference type="Proteomes" id="UP000006757">
    <property type="component" value="Unassembled WGS sequence"/>
</dbReference>
<dbReference type="Pfam" id="PF00076">
    <property type="entry name" value="RRM_1"/>
    <property type="match status" value="3"/>
</dbReference>
<feature type="domain" description="RRM" evidence="11">
    <location>
        <begin position="820"/>
        <end position="893"/>
    </location>
</feature>
<dbReference type="InterPro" id="IPR011990">
    <property type="entry name" value="TPR-like_helical_dom_sf"/>
</dbReference>
<dbReference type="STRING" id="1220162.K1VAZ8"/>
<dbReference type="OMA" id="LWARYIL"/>
<evidence type="ECO:0000256" key="9">
    <source>
        <dbReference type="PROSITE-ProRule" id="PRU00176"/>
    </source>
</evidence>
<evidence type="ECO:0000256" key="2">
    <source>
        <dbReference type="ARBA" id="ARBA00022664"/>
    </source>
</evidence>
<feature type="domain" description="RRM" evidence="11">
    <location>
        <begin position="657"/>
        <end position="741"/>
    </location>
</feature>
<dbReference type="Gene3D" id="1.25.40.10">
    <property type="entry name" value="Tetratricopeptide repeat domain"/>
    <property type="match status" value="1"/>
</dbReference>
<evidence type="ECO:0000256" key="7">
    <source>
        <dbReference type="ARBA" id="ARBA00093374"/>
    </source>
</evidence>
<dbReference type="eggNOG" id="KOG0128">
    <property type="taxonomic scope" value="Eukaryota"/>
</dbReference>
<keyword evidence="5" id="KW-0508">mRNA splicing</keyword>
<feature type="compositionally biased region" description="Low complexity" evidence="10">
    <location>
        <begin position="629"/>
        <end position="639"/>
    </location>
</feature>
<feature type="compositionally biased region" description="Low complexity" evidence="10">
    <location>
        <begin position="995"/>
        <end position="1004"/>
    </location>
</feature>